<keyword evidence="3" id="KW-1185">Reference proteome</keyword>
<evidence type="ECO:0000256" key="1">
    <source>
        <dbReference type="SAM" id="SignalP"/>
    </source>
</evidence>
<feature type="signal peptide" evidence="1">
    <location>
        <begin position="1"/>
        <end position="18"/>
    </location>
</feature>
<evidence type="ECO:0008006" key="4">
    <source>
        <dbReference type="Google" id="ProtNLM"/>
    </source>
</evidence>
<dbReference type="VEuPathDB" id="VectorBase:GAUT012793"/>
<protein>
    <recommendedName>
        <fullName evidence="4">Saposin B-type domain-containing protein</fullName>
    </recommendedName>
</protein>
<name>A0A1A9UR81_GLOAU</name>
<reference evidence="2" key="1">
    <citation type="submission" date="2020-05" db="UniProtKB">
        <authorList>
            <consortium name="EnsemblMetazoa"/>
        </authorList>
    </citation>
    <scope>IDENTIFICATION</scope>
    <source>
        <strain evidence="2">TTRI</strain>
    </source>
</reference>
<proteinExistence type="predicted"/>
<dbReference type="AlphaFoldDB" id="A0A1A9UR81"/>
<evidence type="ECO:0000313" key="3">
    <source>
        <dbReference type="Proteomes" id="UP000078200"/>
    </source>
</evidence>
<evidence type="ECO:0000313" key="2">
    <source>
        <dbReference type="EnsemblMetazoa" id="GAUT012793-PA"/>
    </source>
</evidence>
<feature type="chain" id="PRO_5008398734" description="Saposin B-type domain-containing protein" evidence="1">
    <location>
        <begin position="19"/>
        <end position="78"/>
    </location>
</feature>
<organism evidence="2 3">
    <name type="scientific">Glossina austeni</name>
    <name type="common">Savannah tsetse fly</name>
    <dbReference type="NCBI Taxonomy" id="7395"/>
    <lineage>
        <taxon>Eukaryota</taxon>
        <taxon>Metazoa</taxon>
        <taxon>Ecdysozoa</taxon>
        <taxon>Arthropoda</taxon>
        <taxon>Hexapoda</taxon>
        <taxon>Insecta</taxon>
        <taxon>Pterygota</taxon>
        <taxon>Neoptera</taxon>
        <taxon>Endopterygota</taxon>
        <taxon>Diptera</taxon>
        <taxon>Brachycera</taxon>
        <taxon>Muscomorpha</taxon>
        <taxon>Hippoboscoidea</taxon>
        <taxon>Glossinidae</taxon>
        <taxon>Glossina</taxon>
    </lineage>
</organism>
<dbReference type="Proteomes" id="UP000078200">
    <property type="component" value="Unassembled WGS sequence"/>
</dbReference>
<keyword evidence="1" id="KW-0732">Signal</keyword>
<sequence>MIVCKFLILFIVMETVTGGFVNIKTNCKTIQKLQRAWYLCPTTFRGCLEKLKHLTGREAKAVSKTCRICAARDICKNA</sequence>
<dbReference type="EnsemblMetazoa" id="GAUT012793-RA">
    <property type="protein sequence ID" value="GAUT012793-PA"/>
    <property type="gene ID" value="GAUT012793"/>
</dbReference>
<accession>A0A1A9UR81</accession>